<sequence>MAKTIVFTVWNTDDFYSQQQIGTDTIPLLGTIIENVKWLLLNRTRIRHAYLCILRQTTLDATPATPQEDQSLRSFFSVPLA</sequence>
<name>A0A4V3XGD3_9AGAM</name>
<keyword evidence="2" id="KW-1185">Reference proteome</keyword>
<evidence type="ECO:0000313" key="2">
    <source>
        <dbReference type="Proteomes" id="UP000310158"/>
    </source>
</evidence>
<dbReference type="EMBL" id="SGPL01000011">
    <property type="protein sequence ID" value="THH20943.1"/>
    <property type="molecule type" value="Genomic_DNA"/>
</dbReference>
<evidence type="ECO:0000313" key="1">
    <source>
        <dbReference type="EMBL" id="THH20943.1"/>
    </source>
</evidence>
<dbReference type="AlphaFoldDB" id="A0A4V3XGD3"/>
<comment type="caution">
    <text evidence="1">The sequence shown here is derived from an EMBL/GenBank/DDBJ whole genome shotgun (WGS) entry which is preliminary data.</text>
</comment>
<protein>
    <submittedName>
        <fullName evidence="1">Uncharacterized protein</fullName>
    </submittedName>
</protein>
<organism evidence="1 2">
    <name type="scientific">Bondarzewia mesenterica</name>
    <dbReference type="NCBI Taxonomy" id="1095465"/>
    <lineage>
        <taxon>Eukaryota</taxon>
        <taxon>Fungi</taxon>
        <taxon>Dikarya</taxon>
        <taxon>Basidiomycota</taxon>
        <taxon>Agaricomycotina</taxon>
        <taxon>Agaricomycetes</taxon>
        <taxon>Russulales</taxon>
        <taxon>Bondarzewiaceae</taxon>
        <taxon>Bondarzewia</taxon>
    </lineage>
</organism>
<accession>A0A4V3XGD3</accession>
<reference evidence="1 2" key="1">
    <citation type="submission" date="2019-02" db="EMBL/GenBank/DDBJ databases">
        <title>Genome sequencing of the rare red list fungi Bondarzewia mesenterica.</title>
        <authorList>
            <person name="Buettner E."/>
            <person name="Kellner H."/>
        </authorList>
    </citation>
    <scope>NUCLEOTIDE SEQUENCE [LARGE SCALE GENOMIC DNA]</scope>
    <source>
        <strain evidence="1 2">DSM 108281</strain>
    </source>
</reference>
<gene>
    <name evidence="1" type="ORF">EW146_g504</name>
</gene>
<proteinExistence type="predicted"/>
<dbReference type="Proteomes" id="UP000310158">
    <property type="component" value="Unassembled WGS sequence"/>
</dbReference>